<dbReference type="RefSeq" id="WP_169835442.1">
    <property type="nucleotide sequence ID" value="NZ_CP019699.1"/>
</dbReference>
<dbReference type="STRING" id="1471761.B0W44_06105"/>
<evidence type="ECO:0000259" key="2">
    <source>
        <dbReference type="Pfam" id="PF07331"/>
    </source>
</evidence>
<feature type="transmembrane region" description="Helical" evidence="1">
    <location>
        <begin position="76"/>
        <end position="105"/>
    </location>
</feature>
<keyword evidence="1" id="KW-0472">Membrane</keyword>
<dbReference type="PROSITE" id="PS51257">
    <property type="entry name" value="PROKAR_LIPOPROTEIN"/>
    <property type="match status" value="1"/>
</dbReference>
<reference evidence="3 4" key="1">
    <citation type="journal article" date="2015" name="Int. J. Syst. Evol. Microbiol.">
        <title>Novibacillus thermophilus gen. nov., sp. nov., a Gram-staining-negative and moderately thermophilic member of the family Thermoactinomycetaceae.</title>
        <authorList>
            <person name="Yang G."/>
            <person name="Chen J."/>
            <person name="Zhou S."/>
        </authorList>
    </citation>
    <scope>NUCLEOTIDE SEQUENCE [LARGE SCALE GENOMIC DNA]</scope>
    <source>
        <strain evidence="3 4">SG-1</strain>
    </source>
</reference>
<feature type="transmembrane region" description="Helical" evidence="1">
    <location>
        <begin position="117"/>
        <end position="139"/>
    </location>
</feature>
<dbReference type="Proteomes" id="UP000188603">
    <property type="component" value="Chromosome"/>
</dbReference>
<feature type="transmembrane region" description="Helical" evidence="1">
    <location>
        <begin position="35"/>
        <end position="56"/>
    </location>
</feature>
<dbReference type="EMBL" id="CP019699">
    <property type="protein sequence ID" value="AQS55422.1"/>
    <property type="molecule type" value="Genomic_DNA"/>
</dbReference>
<feature type="domain" description="DUF1468" evidence="2">
    <location>
        <begin position="10"/>
        <end position="144"/>
    </location>
</feature>
<protein>
    <recommendedName>
        <fullName evidence="2">DUF1468 domain-containing protein</fullName>
    </recommendedName>
</protein>
<evidence type="ECO:0000313" key="4">
    <source>
        <dbReference type="Proteomes" id="UP000188603"/>
    </source>
</evidence>
<evidence type="ECO:0000313" key="3">
    <source>
        <dbReference type="EMBL" id="AQS55422.1"/>
    </source>
</evidence>
<sequence length="151" mass="17006">MKRINHDTYAAVAFLAIACFALWETRGLNDMSAMFPRTIGFILSGLSAIYLAASVFNPERDKLFASVDKRRAVSMGLGMIAYVVFMWFAGFLLASLCFIAFFVWLLQGKTERRLRRVMRASFFSLLVGGGFYLLFRFVFLVPLPEGVLFGG</sequence>
<keyword evidence="4" id="KW-1185">Reference proteome</keyword>
<dbReference type="InterPro" id="IPR009936">
    <property type="entry name" value="DUF1468"/>
</dbReference>
<proteinExistence type="predicted"/>
<keyword evidence="1" id="KW-1133">Transmembrane helix</keyword>
<gene>
    <name evidence="3" type="ORF">B0W44_06105</name>
</gene>
<dbReference type="KEGG" id="ntr:B0W44_06105"/>
<accession>A0A1U9K5Y1</accession>
<organism evidence="3 4">
    <name type="scientific">Novibacillus thermophilus</name>
    <dbReference type="NCBI Taxonomy" id="1471761"/>
    <lineage>
        <taxon>Bacteria</taxon>
        <taxon>Bacillati</taxon>
        <taxon>Bacillota</taxon>
        <taxon>Bacilli</taxon>
        <taxon>Bacillales</taxon>
        <taxon>Thermoactinomycetaceae</taxon>
        <taxon>Novibacillus</taxon>
    </lineage>
</organism>
<dbReference type="Pfam" id="PF07331">
    <property type="entry name" value="TctB"/>
    <property type="match status" value="1"/>
</dbReference>
<keyword evidence="1" id="KW-0812">Transmembrane</keyword>
<dbReference type="AlphaFoldDB" id="A0A1U9K5Y1"/>
<name>A0A1U9K5Y1_9BACL</name>
<evidence type="ECO:0000256" key="1">
    <source>
        <dbReference type="SAM" id="Phobius"/>
    </source>
</evidence>